<sequence>MARSPQAVPEIPGTAGTPTAAAMPGAPAAPAIHGGTGQPAGHYLQFASDNTAGICPEALDAFVRANAGFAASYGNDDDTHTVCDRLREVFEADAEVFFVFNGTAANSVALANLCQSHQAVICSETAHVHTDECGAPEFFSGGSKLLTAPHRHGKLTAAGVQEVIQRRSDIHYPRPRVVTLTQSTEMGTLYQSGEIAGIARLAHGHGLKVHMDGARFANAAAALGGSPADITWRAGVDVLCLGGTKMGLPVGEAVIFFDRALGADFAYRCKQAGQLASKMRYLSGPWLAMLEGGTWLRHAAHANAMAQRLARHLAALPGAERLLPTEANGVFVNLPEPAIARLRAAGWAFYTFIGGGARFMCSWATTPEAVDHLAHDIGQALAAG</sequence>
<dbReference type="InterPro" id="IPR015421">
    <property type="entry name" value="PyrdxlP-dep_Trfase_major"/>
</dbReference>
<keyword evidence="4 5" id="KW-0663">Pyridoxal phosphate</keyword>
<dbReference type="PANTHER" id="PTHR48097">
    <property type="entry name" value="L-THREONINE ALDOLASE-RELATED"/>
    <property type="match status" value="1"/>
</dbReference>
<feature type="domain" description="Aromatic amino acid beta-eliminating lyase/threonine aldolase" evidence="7">
    <location>
        <begin position="45"/>
        <end position="333"/>
    </location>
</feature>
<dbReference type="Pfam" id="PF01212">
    <property type="entry name" value="Beta_elim_lyase"/>
    <property type="match status" value="1"/>
</dbReference>
<accession>A0ABU9BFD1</accession>
<dbReference type="Proteomes" id="UP001368500">
    <property type="component" value="Unassembled WGS sequence"/>
</dbReference>
<dbReference type="EMBL" id="JBBUTF010000027">
    <property type="protein sequence ID" value="MEK8028643.1"/>
    <property type="molecule type" value="Genomic_DNA"/>
</dbReference>
<dbReference type="InterPro" id="IPR015422">
    <property type="entry name" value="PyrdxlP-dep_Trfase_small"/>
</dbReference>
<gene>
    <name evidence="8" type="ORF">AACH11_22010</name>
</gene>
<feature type="compositionally biased region" description="Low complexity" evidence="6">
    <location>
        <begin position="12"/>
        <end position="33"/>
    </location>
</feature>
<evidence type="ECO:0000256" key="2">
    <source>
        <dbReference type="ARBA" id="ARBA00006966"/>
    </source>
</evidence>
<evidence type="ECO:0000313" key="8">
    <source>
        <dbReference type="EMBL" id="MEK8028643.1"/>
    </source>
</evidence>
<dbReference type="PANTHER" id="PTHR48097:SF5">
    <property type="entry name" value="LOW SPECIFICITY L-THREONINE ALDOLASE"/>
    <property type="match status" value="1"/>
</dbReference>
<comment type="subunit">
    <text evidence="3">Homotetramer.</text>
</comment>
<protein>
    <recommendedName>
        <fullName evidence="5">L-threonine aldolase</fullName>
        <ecNumber evidence="5">4.1.2.48</ecNumber>
    </recommendedName>
</protein>
<dbReference type="InterPro" id="IPR015424">
    <property type="entry name" value="PyrdxlP-dep_Trfase"/>
</dbReference>
<proteinExistence type="inferred from homology"/>
<keyword evidence="9" id="KW-1185">Reference proteome</keyword>
<comment type="similarity">
    <text evidence="2 5">Belongs to the threonine aldolase family.</text>
</comment>
<dbReference type="InterPro" id="IPR001597">
    <property type="entry name" value="ArAA_b-elim_lyase/Thr_aldolase"/>
</dbReference>
<comment type="function">
    <text evidence="5">Catalyzes the cleavage of L-allo-threonine and L-threonine to glycine and acetaldehyde.</text>
</comment>
<evidence type="ECO:0000259" key="7">
    <source>
        <dbReference type="Pfam" id="PF01212"/>
    </source>
</evidence>
<dbReference type="Gene3D" id="3.90.1150.10">
    <property type="entry name" value="Aspartate Aminotransferase, domain 1"/>
    <property type="match status" value="1"/>
</dbReference>
<evidence type="ECO:0000256" key="4">
    <source>
        <dbReference type="ARBA" id="ARBA00022898"/>
    </source>
</evidence>
<evidence type="ECO:0000313" key="9">
    <source>
        <dbReference type="Proteomes" id="UP001368500"/>
    </source>
</evidence>
<evidence type="ECO:0000256" key="1">
    <source>
        <dbReference type="ARBA" id="ARBA00001933"/>
    </source>
</evidence>
<dbReference type="SUPFAM" id="SSF53383">
    <property type="entry name" value="PLP-dependent transferases"/>
    <property type="match status" value="1"/>
</dbReference>
<organism evidence="8 9">
    <name type="scientific">Pseudaquabacterium rugosum</name>
    <dbReference type="NCBI Taxonomy" id="2984194"/>
    <lineage>
        <taxon>Bacteria</taxon>
        <taxon>Pseudomonadati</taxon>
        <taxon>Pseudomonadota</taxon>
        <taxon>Betaproteobacteria</taxon>
        <taxon>Burkholderiales</taxon>
        <taxon>Sphaerotilaceae</taxon>
        <taxon>Pseudaquabacterium</taxon>
    </lineage>
</organism>
<dbReference type="Gene3D" id="3.40.640.10">
    <property type="entry name" value="Type I PLP-dependent aspartate aminotransferase-like (Major domain)"/>
    <property type="match status" value="1"/>
</dbReference>
<dbReference type="EC" id="4.1.2.48" evidence="5"/>
<name>A0ABU9BFD1_9BURK</name>
<comment type="cofactor">
    <cofactor evidence="1 5">
        <name>pyridoxal 5'-phosphate</name>
        <dbReference type="ChEBI" id="CHEBI:597326"/>
    </cofactor>
</comment>
<evidence type="ECO:0000256" key="3">
    <source>
        <dbReference type="ARBA" id="ARBA00011881"/>
    </source>
</evidence>
<keyword evidence="5" id="KW-0456">Lyase</keyword>
<comment type="catalytic activity">
    <reaction evidence="5">
        <text>L-allo-threonine = acetaldehyde + glycine</text>
        <dbReference type="Rhea" id="RHEA:26209"/>
        <dbReference type="ChEBI" id="CHEBI:15343"/>
        <dbReference type="ChEBI" id="CHEBI:57305"/>
        <dbReference type="ChEBI" id="CHEBI:58585"/>
        <dbReference type="EC" id="4.1.2.48"/>
    </reaction>
</comment>
<dbReference type="CDD" id="cd06502">
    <property type="entry name" value="TA_like"/>
    <property type="match status" value="1"/>
</dbReference>
<comment type="caution">
    <text evidence="8">The sequence shown here is derived from an EMBL/GenBank/DDBJ whole genome shotgun (WGS) entry which is preliminary data.</text>
</comment>
<feature type="region of interest" description="Disordered" evidence="6">
    <location>
        <begin position="1"/>
        <end position="34"/>
    </location>
</feature>
<evidence type="ECO:0000256" key="5">
    <source>
        <dbReference type="PIRNR" id="PIRNR038940"/>
    </source>
</evidence>
<dbReference type="PIRSF" id="PIRSF038940">
    <property type="entry name" value="Low_specificity_LTA"/>
    <property type="match status" value="1"/>
</dbReference>
<reference evidence="8 9" key="1">
    <citation type="submission" date="2024-04" db="EMBL/GenBank/DDBJ databases">
        <title>Novel species of the genus Ideonella isolated from streams.</title>
        <authorList>
            <person name="Lu H."/>
        </authorList>
    </citation>
    <scope>NUCLEOTIDE SEQUENCE [LARGE SCALE GENOMIC DNA]</scope>
    <source>
        <strain evidence="8 9">BYS139W</strain>
    </source>
</reference>
<dbReference type="InterPro" id="IPR026273">
    <property type="entry name" value="Low_specificity_L-TA_bact"/>
</dbReference>
<evidence type="ECO:0000256" key="6">
    <source>
        <dbReference type="SAM" id="MobiDB-lite"/>
    </source>
</evidence>
<comment type="catalytic activity">
    <reaction evidence="5">
        <text>L-threonine = acetaldehyde + glycine</text>
        <dbReference type="Rhea" id="RHEA:19625"/>
        <dbReference type="ChEBI" id="CHEBI:15343"/>
        <dbReference type="ChEBI" id="CHEBI:57305"/>
        <dbReference type="ChEBI" id="CHEBI:57926"/>
        <dbReference type="EC" id="4.1.2.48"/>
    </reaction>
</comment>